<dbReference type="VEuPathDB" id="FungiDB:HpaG807346"/>
<feature type="region of interest" description="Disordered" evidence="1">
    <location>
        <begin position="17"/>
        <end position="38"/>
    </location>
</feature>
<organism evidence="2 3">
    <name type="scientific">Hyaloperonospora arabidopsidis (strain Emoy2)</name>
    <name type="common">Downy mildew agent</name>
    <name type="synonym">Peronospora arabidopsidis</name>
    <dbReference type="NCBI Taxonomy" id="559515"/>
    <lineage>
        <taxon>Eukaryota</taxon>
        <taxon>Sar</taxon>
        <taxon>Stramenopiles</taxon>
        <taxon>Oomycota</taxon>
        <taxon>Peronosporomycetes</taxon>
        <taxon>Peronosporales</taxon>
        <taxon>Peronosporaceae</taxon>
        <taxon>Hyaloperonospora</taxon>
    </lineage>
</organism>
<dbReference type="EMBL" id="JH598389">
    <property type="status" value="NOT_ANNOTATED_CDS"/>
    <property type="molecule type" value="Genomic_DNA"/>
</dbReference>
<proteinExistence type="predicted"/>
<evidence type="ECO:0000256" key="1">
    <source>
        <dbReference type="SAM" id="MobiDB-lite"/>
    </source>
</evidence>
<dbReference type="InParanoid" id="M4BLR1"/>
<evidence type="ECO:0000313" key="2">
    <source>
        <dbReference type="EnsemblProtists" id="HpaP807346"/>
    </source>
</evidence>
<dbReference type="AlphaFoldDB" id="M4BLR1"/>
<sequence length="121" mass="13325">MRKRLRKGPSAFQTDCSLQLQDDNGAGRSQRRNGDHCRGSKLNRWNLQQFEVKRTGRGSVIIGGIGCVVALQSEGTMAAVCPSARVAVAAFGTDWTRYTRLWPGRAQSLHMGETEASRGQF</sequence>
<evidence type="ECO:0000313" key="3">
    <source>
        <dbReference type="Proteomes" id="UP000011713"/>
    </source>
</evidence>
<name>M4BLR1_HYAAE</name>
<dbReference type="EnsemblProtists" id="HpaT807346">
    <property type="protein sequence ID" value="HpaP807346"/>
    <property type="gene ID" value="HpaG807346"/>
</dbReference>
<accession>M4BLR1</accession>
<dbReference type="HOGENOM" id="CLU_2042586_0_0_1"/>
<reference evidence="2" key="2">
    <citation type="submission" date="2015-06" db="UniProtKB">
        <authorList>
            <consortium name="EnsemblProtists"/>
        </authorList>
    </citation>
    <scope>IDENTIFICATION</scope>
    <source>
        <strain evidence="2">Emoy2</strain>
    </source>
</reference>
<dbReference type="Proteomes" id="UP000011713">
    <property type="component" value="Unassembled WGS sequence"/>
</dbReference>
<reference evidence="3" key="1">
    <citation type="journal article" date="2010" name="Science">
        <title>Signatures of adaptation to obligate biotrophy in the Hyaloperonospora arabidopsidis genome.</title>
        <authorList>
            <person name="Baxter L."/>
            <person name="Tripathy S."/>
            <person name="Ishaque N."/>
            <person name="Boot N."/>
            <person name="Cabral A."/>
            <person name="Kemen E."/>
            <person name="Thines M."/>
            <person name="Ah-Fong A."/>
            <person name="Anderson R."/>
            <person name="Badejoko W."/>
            <person name="Bittner-Eddy P."/>
            <person name="Boore J.L."/>
            <person name="Chibucos M.C."/>
            <person name="Coates M."/>
            <person name="Dehal P."/>
            <person name="Delehaunty K."/>
            <person name="Dong S."/>
            <person name="Downton P."/>
            <person name="Dumas B."/>
            <person name="Fabro G."/>
            <person name="Fronick C."/>
            <person name="Fuerstenberg S.I."/>
            <person name="Fulton L."/>
            <person name="Gaulin E."/>
            <person name="Govers F."/>
            <person name="Hughes L."/>
            <person name="Humphray S."/>
            <person name="Jiang R.H."/>
            <person name="Judelson H."/>
            <person name="Kamoun S."/>
            <person name="Kyung K."/>
            <person name="Meijer H."/>
            <person name="Minx P."/>
            <person name="Morris P."/>
            <person name="Nelson J."/>
            <person name="Phuntumart V."/>
            <person name="Qutob D."/>
            <person name="Rehmany A."/>
            <person name="Rougon-Cardoso A."/>
            <person name="Ryden P."/>
            <person name="Torto-Alalibo T."/>
            <person name="Studholme D."/>
            <person name="Wang Y."/>
            <person name="Win J."/>
            <person name="Wood J."/>
            <person name="Clifton S.W."/>
            <person name="Rogers J."/>
            <person name="Van den Ackerveken G."/>
            <person name="Jones J.D."/>
            <person name="McDowell J.M."/>
            <person name="Beynon J."/>
            <person name="Tyler B.M."/>
        </authorList>
    </citation>
    <scope>NUCLEOTIDE SEQUENCE [LARGE SCALE GENOMIC DNA]</scope>
    <source>
        <strain evidence="3">Emoy2</strain>
    </source>
</reference>
<protein>
    <submittedName>
        <fullName evidence="2">Uncharacterized protein</fullName>
    </submittedName>
</protein>
<keyword evidence="3" id="KW-1185">Reference proteome</keyword>